<name>X1HBL4_9ZZZZ</name>
<gene>
    <name evidence="1" type="ORF">S03H2_18979</name>
</gene>
<comment type="caution">
    <text evidence="1">The sequence shown here is derived from an EMBL/GenBank/DDBJ whole genome shotgun (WGS) entry which is preliminary data.</text>
</comment>
<dbReference type="AlphaFoldDB" id="X1HBL4"/>
<protein>
    <submittedName>
        <fullName evidence="1">Uncharacterized protein</fullName>
    </submittedName>
</protein>
<evidence type="ECO:0000313" key="1">
    <source>
        <dbReference type="EMBL" id="GAH42703.1"/>
    </source>
</evidence>
<reference evidence="1" key="1">
    <citation type="journal article" date="2014" name="Front. Microbiol.">
        <title>High frequency of phylogenetically diverse reductive dehalogenase-homologous genes in deep subseafloor sedimentary metagenomes.</title>
        <authorList>
            <person name="Kawai M."/>
            <person name="Futagami T."/>
            <person name="Toyoda A."/>
            <person name="Takaki Y."/>
            <person name="Nishi S."/>
            <person name="Hori S."/>
            <person name="Arai W."/>
            <person name="Tsubouchi T."/>
            <person name="Morono Y."/>
            <person name="Uchiyama I."/>
            <person name="Ito T."/>
            <person name="Fujiyama A."/>
            <person name="Inagaki F."/>
            <person name="Takami H."/>
        </authorList>
    </citation>
    <scope>NUCLEOTIDE SEQUENCE</scope>
    <source>
        <strain evidence="1">Expedition CK06-06</strain>
    </source>
</reference>
<sequence length="98" mass="11609">MDDKAIERLQDDKIIEKLEGIINNIKIFIENDMTKNHRLLMSTFEVWMKDRINDRSLTLNLEQLRKSSDEILITLRRLMAEASEILKKRSAMSESKML</sequence>
<proteinExistence type="predicted"/>
<accession>X1HBL4</accession>
<organism evidence="1">
    <name type="scientific">marine sediment metagenome</name>
    <dbReference type="NCBI Taxonomy" id="412755"/>
    <lineage>
        <taxon>unclassified sequences</taxon>
        <taxon>metagenomes</taxon>
        <taxon>ecological metagenomes</taxon>
    </lineage>
</organism>
<dbReference type="EMBL" id="BARU01009876">
    <property type="protein sequence ID" value="GAH42703.1"/>
    <property type="molecule type" value="Genomic_DNA"/>
</dbReference>